<comment type="caution">
    <text evidence="8">The sequence shown here is derived from an EMBL/GenBank/DDBJ whole genome shotgun (WGS) entry which is preliminary data.</text>
</comment>
<comment type="subcellular location">
    <subcellularLocation>
        <location evidence="5">Secreted</location>
    </subcellularLocation>
    <subcellularLocation>
        <location evidence="5">Bacterial flagellum</location>
    </subcellularLocation>
</comment>
<evidence type="ECO:0000256" key="1">
    <source>
        <dbReference type="ARBA" id="ARBA00009764"/>
    </source>
</evidence>
<evidence type="ECO:0000256" key="4">
    <source>
        <dbReference type="ARBA" id="ARBA00023143"/>
    </source>
</evidence>
<dbReference type="PANTHER" id="PTHR30288:SF0">
    <property type="entry name" value="FLAGELLAR HOOK-ASSOCIATED PROTEIN 2"/>
    <property type="match status" value="1"/>
</dbReference>
<evidence type="ECO:0000313" key="8">
    <source>
        <dbReference type="EMBL" id="MEE1672888.1"/>
    </source>
</evidence>
<feature type="domain" description="Flagellar hook-associated protein 2 N-terminal" evidence="6">
    <location>
        <begin position="11"/>
        <end position="115"/>
    </location>
</feature>
<keyword evidence="8" id="KW-0969">Cilium</keyword>
<comment type="subunit">
    <text evidence="2 5">Homopentamer.</text>
</comment>
<evidence type="ECO:0000259" key="6">
    <source>
        <dbReference type="Pfam" id="PF02465"/>
    </source>
</evidence>
<evidence type="ECO:0000313" key="9">
    <source>
        <dbReference type="Proteomes" id="UP001310248"/>
    </source>
</evidence>
<feature type="domain" description="Flagellar hook-associated protein 2 C-terminal" evidence="7">
    <location>
        <begin position="238"/>
        <end position="465"/>
    </location>
</feature>
<dbReference type="Pfam" id="PF02465">
    <property type="entry name" value="FliD_N"/>
    <property type="match status" value="1"/>
</dbReference>
<dbReference type="InterPro" id="IPR010809">
    <property type="entry name" value="FliD_C"/>
</dbReference>
<keyword evidence="9" id="KW-1185">Reference proteome</keyword>
<sequence>MSGITAAGIGSGLDLEALIEVTIEATRVPQEARLQSRRDTLDVTLSAVGAIQSAMSSFREILEKAKEPTTFFPRTAFVAGSDVESEGYSGPFGVTVKDEATNGSYDVEVLSLASGSRVATQTEYASSSTVIANTAGELTFAAGSGADEETFTVEVTAGMTLSELREAVNDAGENFGVSANLINTGSGTQLVFDSSKSGADDDTDLANGNPNDLRIISSGVANGDLDALIGNTQVTQSASEARISVNGIEATSNTNTFSDVISGVTIDVNSLTSSSTTLEIKPDDDAAVESVRSFVDAYNKIISEIDKYSKPDQVLEGEDSDRKELSGDAMFRSMKYSLGKMTTNGYEDPSQPGRITTFYALGIEMDDSGQLTLDETKLQDWVEGDLDKLGEIFAGDGGVVDTFYDYTKSFEQSGGVLASREDTTRSQLKDLDYADLALKERMAEYESTLRAKYTAFDQTMGALNSQMSYIMAQLG</sequence>
<evidence type="ECO:0000256" key="2">
    <source>
        <dbReference type="ARBA" id="ARBA00011255"/>
    </source>
</evidence>
<evidence type="ECO:0000256" key="5">
    <source>
        <dbReference type="RuleBase" id="RU362066"/>
    </source>
</evidence>
<dbReference type="Proteomes" id="UP001310248">
    <property type="component" value="Unassembled WGS sequence"/>
</dbReference>
<keyword evidence="8" id="KW-0282">Flagellum</keyword>
<comment type="similarity">
    <text evidence="1 5">Belongs to the FliD family.</text>
</comment>
<evidence type="ECO:0000259" key="7">
    <source>
        <dbReference type="Pfam" id="PF07195"/>
    </source>
</evidence>
<gene>
    <name evidence="8" type="primary">fliD</name>
    <name evidence="8" type="ORF">SNR37_002299</name>
</gene>
<keyword evidence="5" id="KW-0964">Secreted</keyword>
<keyword evidence="8" id="KW-0966">Cell projection</keyword>
<proteinExistence type="inferred from homology"/>
<name>A0ABU7G0E2_9ALTE</name>
<keyword evidence="3" id="KW-0175">Coiled coil</keyword>
<dbReference type="InterPro" id="IPR040026">
    <property type="entry name" value="FliD"/>
</dbReference>
<comment type="function">
    <text evidence="5">Required for morphogenesis and for the elongation of the flagellar filament by facilitating polymerization of the flagellin monomers at the tip of growing filament. Forms a capping structure, which prevents flagellin subunits (transported through the central channel of the flagellum) from leaking out without polymerization at the distal end.</text>
</comment>
<reference evidence="9" key="1">
    <citation type="submission" date="2023-07" db="EMBL/GenBank/DDBJ databases">
        <title>Draft genome sequence of Agarivorans aestuarii strain ZMCS4, a CAZymes producing bacteria isolated from the marine brown algae Clodostephus spongiosus.</title>
        <authorList>
            <person name="Lorente B."/>
            <person name="Cabral C."/>
            <person name="Frias J."/>
            <person name="Faria J."/>
            <person name="Toubarro D."/>
        </authorList>
    </citation>
    <scope>NUCLEOTIDE SEQUENCE [LARGE SCALE GENOMIC DNA]</scope>
    <source>
        <strain evidence="9">ZMCS4</strain>
    </source>
</reference>
<organism evidence="8 9">
    <name type="scientific">Agarivorans aestuarii</name>
    <dbReference type="NCBI Taxonomy" id="1563703"/>
    <lineage>
        <taxon>Bacteria</taxon>
        <taxon>Pseudomonadati</taxon>
        <taxon>Pseudomonadota</taxon>
        <taxon>Gammaproteobacteria</taxon>
        <taxon>Alteromonadales</taxon>
        <taxon>Alteromonadaceae</taxon>
        <taxon>Agarivorans</taxon>
    </lineage>
</organism>
<dbReference type="PANTHER" id="PTHR30288">
    <property type="entry name" value="FLAGELLAR CAP/ASSEMBLY PROTEIN FLID"/>
    <property type="match status" value="1"/>
</dbReference>
<accession>A0ABU7G0E2</accession>
<protein>
    <recommendedName>
        <fullName evidence="5">Flagellar hook-associated protein 2</fullName>
        <shortName evidence="5">HAP2</shortName>
    </recommendedName>
    <alternativeName>
        <fullName evidence="5">Flagellar cap protein</fullName>
    </alternativeName>
</protein>
<dbReference type="InterPro" id="IPR003481">
    <property type="entry name" value="FliD_N"/>
</dbReference>
<dbReference type="Pfam" id="PF07195">
    <property type="entry name" value="FliD_C"/>
    <property type="match status" value="1"/>
</dbReference>
<dbReference type="Pfam" id="PF07196">
    <property type="entry name" value="Flagellin_IN"/>
    <property type="match status" value="1"/>
</dbReference>
<dbReference type="RefSeq" id="WP_329774291.1">
    <property type="nucleotide sequence ID" value="NZ_JAYDYW010000004.1"/>
</dbReference>
<evidence type="ECO:0000256" key="3">
    <source>
        <dbReference type="ARBA" id="ARBA00023054"/>
    </source>
</evidence>
<dbReference type="InterPro" id="IPR010810">
    <property type="entry name" value="Flagellin_hook_IN_motif"/>
</dbReference>
<keyword evidence="4 5" id="KW-0975">Bacterial flagellum</keyword>
<dbReference type="EMBL" id="JAYDYW010000004">
    <property type="protein sequence ID" value="MEE1672888.1"/>
    <property type="molecule type" value="Genomic_DNA"/>
</dbReference>